<dbReference type="CDD" id="cd14703">
    <property type="entry name" value="bZIP_plant_RF2"/>
    <property type="match status" value="1"/>
</dbReference>
<dbReference type="EMBL" id="JAJFAZ020000002">
    <property type="protein sequence ID" value="KAI5343587.1"/>
    <property type="molecule type" value="Genomic_DNA"/>
</dbReference>
<feature type="coiled-coil region" evidence="1">
    <location>
        <begin position="88"/>
        <end position="115"/>
    </location>
</feature>
<proteinExistence type="predicted"/>
<keyword evidence="3" id="KW-1185">Reference proteome</keyword>
<sequence length="174" mass="19682">MSDYRSSDSVPLIVLPPFLGIGLSLYRPWEACLYPFFRCGTAGADREHDTCPRHPGQRSRIRKLQYIAELERTVGVLQTLESELAVKVASLLQQHVALSMENNKLKQQLARLRQGKFIVDSQYQSLKKEIKRLKIGLTNPRNKKVEAYFGSSSTTEAARVEAMQNLDMGKLTLS</sequence>
<evidence type="ECO:0000313" key="2">
    <source>
        <dbReference type="EMBL" id="KAI5343587.1"/>
    </source>
</evidence>
<accession>A0AAD4WJQ3</accession>
<dbReference type="InterPro" id="IPR044759">
    <property type="entry name" value="bZIP_RF2"/>
</dbReference>
<dbReference type="PANTHER" id="PTHR46835">
    <property type="entry name" value="BASIC-LEUCINE ZIPPER (BZIP) TRANSCRIPTION FACTOR FAMILY PROTEIN-RELATED"/>
    <property type="match status" value="1"/>
</dbReference>
<dbReference type="Proteomes" id="UP001054821">
    <property type="component" value="Chromosome 2"/>
</dbReference>
<gene>
    <name evidence="2" type="ORF">L3X38_011463</name>
</gene>
<name>A0AAD4WJQ3_PRUDU</name>
<dbReference type="InterPro" id="IPR044797">
    <property type="entry name" value="At4g06598-like"/>
</dbReference>
<keyword evidence="1" id="KW-0175">Coiled coil</keyword>
<evidence type="ECO:0000313" key="3">
    <source>
        <dbReference type="Proteomes" id="UP001054821"/>
    </source>
</evidence>
<evidence type="ECO:0000256" key="1">
    <source>
        <dbReference type="SAM" id="Coils"/>
    </source>
</evidence>
<evidence type="ECO:0008006" key="4">
    <source>
        <dbReference type="Google" id="ProtNLM"/>
    </source>
</evidence>
<dbReference type="GO" id="GO:0003700">
    <property type="term" value="F:DNA-binding transcription factor activity"/>
    <property type="evidence" value="ECO:0007669"/>
    <property type="project" value="InterPro"/>
</dbReference>
<protein>
    <recommendedName>
        <fullName evidence="4">Basic-leucine zipper transcription factor family protein</fullName>
    </recommendedName>
</protein>
<dbReference type="AlphaFoldDB" id="A0AAD4WJQ3"/>
<reference evidence="2 3" key="1">
    <citation type="journal article" date="2022" name="G3 (Bethesda)">
        <title>Whole-genome sequence and methylome profiling of the almond [Prunus dulcis (Mill.) D.A. Webb] cultivar 'Nonpareil'.</title>
        <authorList>
            <person name="D'Amico-Willman K.M."/>
            <person name="Ouma W.Z."/>
            <person name="Meulia T."/>
            <person name="Sideli G.M."/>
            <person name="Gradziel T.M."/>
            <person name="Fresnedo-Ramirez J."/>
        </authorList>
    </citation>
    <scope>NUCLEOTIDE SEQUENCE [LARGE SCALE GENOMIC DNA]</scope>
    <source>
        <strain evidence="2">Clone GOH B32 T37-40</strain>
    </source>
</reference>
<comment type="caution">
    <text evidence="2">The sequence shown here is derived from an EMBL/GenBank/DDBJ whole genome shotgun (WGS) entry which is preliminary data.</text>
</comment>
<dbReference type="PANTHER" id="PTHR46835:SF4">
    <property type="entry name" value="B-ZIP PROTEIN"/>
    <property type="match status" value="1"/>
</dbReference>
<organism evidence="2 3">
    <name type="scientific">Prunus dulcis</name>
    <name type="common">Almond</name>
    <name type="synonym">Amygdalus dulcis</name>
    <dbReference type="NCBI Taxonomy" id="3755"/>
    <lineage>
        <taxon>Eukaryota</taxon>
        <taxon>Viridiplantae</taxon>
        <taxon>Streptophyta</taxon>
        <taxon>Embryophyta</taxon>
        <taxon>Tracheophyta</taxon>
        <taxon>Spermatophyta</taxon>
        <taxon>Magnoliopsida</taxon>
        <taxon>eudicotyledons</taxon>
        <taxon>Gunneridae</taxon>
        <taxon>Pentapetalae</taxon>
        <taxon>rosids</taxon>
        <taxon>fabids</taxon>
        <taxon>Rosales</taxon>
        <taxon>Rosaceae</taxon>
        <taxon>Amygdaloideae</taxon>
        <taxon>Amygdaleae</taxon>
        <taxon>Prunus</taxon>
    </lineage>
</organism>
<dbReference type="GO" id="GO:0005634">
    <property type="term" value="C:nucleus"/>
    <property type="evidence" value="ECO:0007669"/>
    <property type="project" value="UniProtKB-ARBA"/>
</dbReference>